<organism evidence="1 2">
    <name type="scientific">Pseudomonas phage KTN4</name>
    <dbReference type="NCBI Taxonomy" id="1862701"/>
    <lineage>
        <taxon>Viruses</taxon>
        <taxon>Duplodnaviria</taxon>
        <taxon>Heunggongvirae</taxon>
        <taxon>Uroviricota</taxon>
        <taxon>Caudoviricetes</taxon>
        <taxon>Chimalliviridae</taxon>
        <taxon>Phikzvirus</taxon>
        <taxon>Phikzvirus phiKZ</taxon>
    </lineage>
</organism>
<evidence type="ECO:0000313" key="1">
    <source>
        <dbReference type="EMBL" id="ANM44993.1"/>
    </source>
</evidence>
<reference evidence="1 2" key="1">
    <citation type="journal article" date="2016" name="Sci. Rep.">
        <title>A proposed integrated approach for the preclinical evaluation of phage therapy in Pseudomonas infections.</title>
        <authorList>
            <person name="Danis-Wlodarczyk K."/>
            <person name="Vandenheuvel D."/>
            <person name="Jang H.B."/>
            <person name="Briers Y."/>
            <person name="Olszak T."/>
            <person name="Arabski M."/>
            <person name="Wasik S."/>
            <person name="Drabik M."/>
            <person name="Higgins G."/>
            <person name="Tyrrell J."/>
            <person name="Harvey B.J."/>
            <person name="Noben J.P."/>
            <person name="Lavigne R."/>
            <person name="Drulis-Kawa Z."/>
        </authorList>
    </citation>
    <scope>NUCLEOTIDE SEQUENCE [LARGE SCALE GENOMIC DNA]</scope>
</reference>
<proteinExistence type="predicted"/>
<sequence length="118" mass="13085">MGSLTLETGRQIEHYLLNAISTHINASQIDATLRETVNVIDNPVTKRSIAYVVERGKDIRIAVYDTSNDHHAMISHIESGDSEFKVLNMAQAVRITKFSLNQFDEAATCAVNWLAGNP</sequence>
<name>A0A192Y5I8_9CAUD</name>
<gene>
    <name evidence="1" type="ORF">KTN4_235</name>
</gene>
<dbReference type="EMBL" id="KU521356">
    <property type="protein sequence ID" value="ANM44993.1"/>
    <property type="molecule type" value="Genomic_DNA"/>
</dbReference>
<accession>A0A192Y5I8</accession>
<dbReference type="Proteomes" id="UP000224336">
    <property type="component" value="Segment"/>
</dbReference>
<evidence type="ECO:0000313" key="2">
    <source>
        <dbReference type="Proteomes" id="UP000224336"/>
    </source>
</evidence>
<protein>
    <submittedName>
        <fullName evidence="1">Uncharacterized protein</fullName>
    </submittedName>
</protein>